<keyword evidence="8" id="KW-0949">S-adenosyl-L-methionine</keyword>
<evidence type="ECO:0000313" key="12">
    <source>
        <dbReference type="EMBL" id="MFC4910413.1"/>
    </source>
</evidence>
<protein>
    <recommendedName>
        <fullName evidence="4">Protein-L-isoaspartate O-methyltransferase</fullName>
        <ecNumber evidence="3">2.1.1.77</ecNumber>
    </recommendedName>
    <alternativeName>
        <fullName evidence="11">L-isoaspartyl protein carboxyl methyltransferase</fullName>
    </alternativeName>
    <alternativeName>
        <fullName evidence="9">Protein L-isoaspartyl methyltransferase</fullName>
    </alternativeName>
    <alternativeName>
        <fullName evidence="10">Protein-beta-aspartate methyltransferase</fullName>
    </alternativeName>
</protein>
<gene>
    <name evidence="12" type="ORF">ACFPCY_24080</name>
</gene>
<evidence type="ECO:0000256" key="11">
    <source>
        <dbReference type="ARBA" id="ARBA00031350"/>
    </source>
</evidence>
<evidence type="ECO:0000256" key="3">
    <source>
        <dbReference type="ARBA" id="ARBA00011890"/>
    </source>
</evidence>
<dbReference type="PROSITE" id="PS01279">
    <property type="entry name" value="PCMT"/>
    <property type="match status" value="1"/>
</dbReference>
<dbReference type="CDD" id="cd02440">
    <property type="entry name" value="AdoMet_MTases"/>
    <property type="match status" value="1"/>
</dbReference>
<evidence type="ECO:0000256" key="5">
    <source>
        <dbReference type="ARBA" id="ARBA00022490"/>
    </source>
</evidence>
<evidence type="ECO:0000256" key="2">
    <source>
        <dbReference type="ARBA" id="ARBA00005369"/>
    </source>
</evidence>
<dbReference type="GO" id="GO:0032259">
    <property type="term" value="P:methylation"/>
    <property type="evidence" value="ECO:0007669"/>
    <property type="project" value="UniProtKB-KW"/>
</dbReference>
<dbReference type="GO" id="GO:0008168">
    <property type="term" value="F:methyltransferase activity"/>
    <property type="evidence" value="ECO:0007669"/>
    <property type="project" value="UniProtKB-KW"/>
</dbReference>
<dbReference type="Gene3D" id="3.40.50.150">
    <property type="entry name" value="Vaccinia Virus protein VP39"/>
    <property type="match status" value="1"/>
</dbReference>
<evidence type="ECO:0000256" key="10">
    <source>
        <dbReference type="ARBA" id="ARBA00031323"/>
    </source>
</evidence>
<keyword evidence="7" id="KW-0808">Transferase</keyword>
<dbReference type="InterPro" id="IPR000682">
    <property type="entry name" value="PCMT"/>
</dbReference>
<comment type="caution">
    <text evidence="12">The sequence shown here is derived from an EMBL/GenBank/DDBJ whole genome shotgun (WGS) entry which is preliminary data.</text>
</comment>
<dbReference type="EMBL" id="JBHSIT010000007">
    <property type="protein sequence ID" value="MFC4910413.1"/>
    <property type="molecule type" value="Genomic_DNA"/>
</dbReference>
<evidence type="ECO:0000256" key="4">
    <source>
        <dbReference type="ARBA" id="ARBA00013346"/>
    </source>
</evidence>
<accession>A0ABV9U1S5</accession>
<evidence type="ECO:0000313" key="13">
    <source>
        <dbReference type="Proteomes" id="UP001595872"/>
    </source>
</evidence>
<name>A0ABV9U1S5_9ACTN</name>
<dbReference type="InterPro" id="IPR029063">
    <property type="entry name" value="SAM-dependent_MTases_sf"/>
</dbReference>
<reference evidence="13" key="1">
    <citation type="journal article" date="2019" name="Int. J. Syst. Evol. Microbiol.">
        <title>The Global Catalogue of Microorganisms (GCM) 10K type strain sequencing project: providing services to taxonomists for standard genome sequencing and annotation.</title>
        <authorList>
            <consortium name="The Broad Institute Genomics Platform"/>
            <consortium name="The Broad Institute Genome Sequencing Center for Infectious Disease"/>
            <person name="Wu L."/>
            <person name="Ma J."/>
        </authorList>
    </citation>
    <scope>NUCLEOTIDE SEQUENCE [LARGE SCALE GENOMIC DNA]</scope>
    <source>
        <strain evidence="13">KLKA75</strain>
    </source>
</reference>
<organism evidence="12 13">
    <name type="scientific">Actinomadura gamaensis</name>
    <dbReference type="NCBI Taxonomy" id="1763541"/>
    <lineage>
        <taxon>Bacteria</taxon>
        <taxon>Bacillati</taxon>
        <taxon>Actinomycetota</taxon>
        <taxon>Actinomycetes</taxon>
        <taxon>Streptosporangiales</taxon>
        <taxon>Thermomonosporaceae</taxon>
        <taxon>Actinomadura</taxon>
    </lineage>
</organism>
<keyword evidence="13" id="KW-1185">Reference proteome</keyword>
<keyword evidence="6 12" id="KW-0489">Methyltransferase</keyword>
<evidence type="ECO:0000256" key="6">
    <source>
        <dbReference type="ARBA" id="ARBA00022603"/>
    </source>
</evidence>
<dbReference type="RefSeq" id="WP_378258748.1">
    <property type="nucleotide sequence ID" value="NZ_JBHSIT010000007.1"/>
</dbReference>
<evidence type="ECO:0000256" key="7">
    <source>
        <dbReference type="ARBA" id="ARBA00022679"/>
    </source>
</evidence>
<comment type="subcellular location">
    <subcellularLocation>
        <location evidence="1">Cytoplasm</location>
    </subcellularLocation>
</comment>
<dbReference type="Proteomes" id="UP001595872">
    <property type="component" value="Unassembled WGS sequence"/>
</dbReference>
<dbReference type="Pfam" id="PF01135">
    <property type="entry name" value="PCMT"/>
    <property type="match status" value="1"/>
</dbReference>
<dbReference type="PANTHER" id="PTHR11579:SF0">
    <property type="entry name" value="PROTEIN-L-ISOASPARTATE(D-ASPARTATE) O-METHYLTRANSFERASE"/>
    <property type="match status" value="1"/>
</dbReference>
<proteinExistence type="inferred from homology"/>
<dbReference type="PANTHER" id="PTHR11579">
    <property type="entry name" value="PROTEIN-L-ISOASPARTATE O-METHYLTRANSFERASE"/>
    <property type="match status" value="1"/>
</dbReference>
<evidence type="ECO:0000256" key="8">
    <source>
        <dbReference type="ARBA" id="ARBA00022691"/>
    </source>
</evidence>
<evidence type="ECO:0000256" key="9">
    <source>
        <dbReference type="ARBA" id="ARBA00030757"/>
    </source>
</evidence>
<keyword evidence="5" id="KW-0963">Cytoplasm</keyword>
<dbReference type="EC" id="2.1.1.77" evidence="3"/>
<dbReference type="SUPFAM" id="SSF53335">
    <property type="entry name" value="S-adenosyl-L-methionine-dependent methyltransferases"/>
    <property type="match status" value="1"/>
</dbReference>
<sequence length="293" mass="32029">MRPLQGDGEAVNVRDALKAVRREMFIPDEIFVRGEHGYLVPLHRKDAPGRWRKHVDGDEPVVTRVRRDPAIPAELCDPATGRGMNSTSSSSAPSLMVEMIEALELEPGMRVLEIGTGTGYNAALLAHMLGSENVVSVEIDAQVADRARDALGRAEYPVQVITGNGERGYAAGAPYDRIIVTAAAHTVPYAWVEQTRPGGVILVPWAETVHPDGRLARLVVQPDGVAEGRFIGQAFFMPLRDQRLLPRVGYEAEERWKQDGRPDFTRYGITVGADGQSVWLDFPGNVVIGAEMA</sequence>
<evidence type="ECO:0000256" key="1">
    <source>
        <dbReference type="ARBA" id="ARBA00004496"/>
    </source>
</evidence>
<comment type="similarity">
    <text evidence="2">Belongs to the methyltransferase superfamily. L-isoaspartyl/D-aspartyl protein methyltransferase family.</text>
</comment>